<dbReference type="PANTHER" id="PTHR43054:SF1">
    <property type="entry name" value="SCYLLO-INOSITOL 2-DEHYDROGENASE (NADP(+)) IOLU"/>
    <property type="match status" value="1"/>
</dbReference>
<protein>
    <submittedName>
        <fullName evidence="3">Predicted dehydrogenase</fullName>
    </submittedName>
</protein>
<dbReference type="InterPro" id="IPR055170">
    <property type="entry name" value="GFO_IDH_MocA-like_dom"/>
</dbReference>
<feature type="domain" description="GFO/IDH/MocA-like oxidoreductase" evidence="2">
    <location>
        <begin position="138"/>
        <end position="247"/>
    </location>
</feature>
<name>A0A1M6M739_9FIRM</name>
<sequence length="327" mass="36381">MIRFGVIGTSWITEEFIRCATLTDDFLLSAVYSRTEEKAQAFADKHGAKHVFTDLTTMACSPELDAVYIASPNSHHAKQALLFLSHKKHVLCEKPIASNSKELEAMIECATANGSLLMEAMKSTFLPNIQSVRENLPKLGPVRRFFSNYCQYSSRYDTFKAGKPINTFDPAFSNGSIMDIGVYCIYPVIYLFGPPESVSANATMLSSGIDGCGSITLHYKDMEAIISHSKIANSLISSEIQGENGNILIDKISTPEDVKIIYRDGSIEDISQPQIPELMFYEAREFIQLIKTGQLQSSINTFTLNRQVMQVMDEARKQIGLVFPADQ</sequence>
<dbReference type="AlphaFoldDB" id="A0A1M6M739"/>
<dbReference type="EMBL" id="FQZD01000039">
    <property type="protein sequence ID" value="SHJ79265.1"/>
    <property type="molecule type" value="Genomic_DNA"/>
</dbReference>
<evidence type="ECO:0000313" key="4">
    <source>
        <dbReference type="Proteomes" id="UP000322917"/>
    </source>
</evidence>
<evidence type="ECO:0000259" key="2">
    <source>
        <dbReference type="Pfam" id="PF22725"/>
    </source>
</evidence>
<dbReference type="SUPFAM" id="SSF51735">
    <property type="entry name" value="NAD(P)-binding Rossmann-fold domains"/>
    <property type="match status" value="1"/>
</dbReference>
<proteinExistence type="predicted"/>
<dbReference type="Gene3D" id="3.30.360.10">
    <property type="entry name" value="Dihydrodipicolinate Reductase, domain 2"/>
    <property type="match status" value="1"/>
</dbReference>
<dbReference type="GO" id="GO:0000166">
    <property type="term" value="F:nucleotide binding"/>
    <property type="evidence" value="ECO:0007669"/>
    <property type="project" value="InterPro"/>
</dbReference>
<dbReference type="InterPro" id="IPR000683">
    <property type="entry name" value="Gfo/Idh/MocA-like_OxRdtase_N"/>
</dbReference>
<dbReference type="Gene3D" id="3.40.50.720">
    <property type="entry name" value="NAD(P)-binding Rossmann-like Domain"/>
    <property type="match status" value="1"/>
</dbReference>
<dbReference type="Pfam" id="PF01408">
    <property type="entry name" value="GFO_IDH_MocA"/>
    <property type="match status" value="1"/>
</dbReference>
<dbReference type="Proteomes" id="UP000322917">
    <property type="component" value="Unassembled WGS sequence"/>
</dbReference>
<evidence type="ECO:0000313" key="3">
    <source>
        <dbReference type="EMBL" id="SHJ79265.1"/>
    </source>
</evidence>
<feature type="domain" description="Gfo/Idh/MocA-like oxidoreductase N-terminal" evidence="1">
    <location>
        <begin position="2"/>
        <end position="119"/>
    </location>
</feature>
<accession>A0A1M6M739</accession>
<dbReference type="Pfam" id="PF22725">
    <property type="entry name" value="GFO_IDH_MocA_C3"/>
    <property type="match status" value="1"/>
</dbReference>
<dbReference type="SUPFAM" id="SSF55347">
    <property type="entry name" value="Glyceraldehyde-3-phosphate dehydrogenase-like, C-terminal domain"/>
    <property type="match status" value="1"/>
</dbReference>
<keyword evidence="4" id="KW-1185">Reference proteome</keyword>
<organism evidence="3 4">
    <name type="scientific">Propionispora hippei DSM 15287</name>
    <dbReference type="NCBI Taxonomy" id="1123003"/>
    <lineage>
        <taxon>Bacteria</taxon>
        <taxon>Bacillati</taxon>
        <taxon>Bacillota</taxon>
        <taxon>Negativicutes</taxon>
        <taxon>Selenomonadales</taxon>
        <taxon>Sporomusaceae</taxon>
        <taxon>Propionispora</taxon>
    </lineage>
</organism>
<reference evidence="3 4" key="1">
    <citation type="submission" date="2016-11" db="EMBL/GenBank/DDBJ databases">
        <authorList>
            <person name="Varghese N."/>
            <person name="Submissions S."/>
        </authorList>
    </citation>
    <scope>NUCLEOTIDE SEQUENCE [LARGE SCALE GENOMIC DNA]</scope>
    <source>
        <strain evidence="3 4">DSM 15287</strain>
    </source>
</reference>
<dbReference type="PANTHER" id="PTHR43054">
    <property type="match status" value="1"/>
</dbReference>
<evidence type="ECO:0000259" key="1">
    <source>
        <dbReference type="Pfam" id="PF01408"/>
    </source>
</evidence>
<dbReference type="RefSeq" id="WP_149735946.1">
    <property type="nucleotide sequence ID" value="NZ_FQZD01000039.1"/>
</dbReference>
<gene>
    <name evidence="3" type="ORF">SAMN02745170_03337</name>
</gene>
<dbReference type="OrthoDB" id="9802794at2"/>
<dbReference type="InterPro" id="IPR036291">
    <property type="entry name" value="NAD(P)-bd_dom_sf"/>
</dbReference>